<dbReference type="SUPFAM" id="SSF56112">
    <property type="entry name" value="Protein kinase-like (PK-like)"/>
    <property type="match status" value="1"/>
</dbReference>
<dbReference type="FunFam" id="3.30.200.20:FF:000371">
    <property type="entry name" value="Protein NSP-INTERACTING KINASE 2"/>
    <property type="match status" value="1"/>
</dbReference>
<dbReference type="InterPro" id="IPR001245">
    <property type="entry name" value="Ser-Thr/Tyr_kinase_cat_dom"/>
</dbReference>
<comment type="caution">
    <text evidence="11">The sequence shown here is derived from an EMBL/GenBank/DDBJ whole genome shotgun (WGS) entry which is preliminary data.</text>
</comment>
<sequence>MALIQFLVSLFLLLAFSLPPQVRGNAELEALMKLKASLDPEDRLLKSWTKEGDPCSGLFEGVACNEHRKVANISLQGKGLYGEVSPAVAELKCLSGLYLHYNNLSGEIPKEISYLTELSDLYLNVNNLSGGIPSEIGDMTSLQVLQLCCNQLTGNIPTQMGFLKRLSVLALQHNKLTGQIPASLGDLGMLKRLDLSFNKFFGTIPAKLASVPSLEVLDIQSNSFSGVAPPDLKRLKEGFQFENNPHLCGVGFSTLRACTAFDMDNVNVNGLPLGPNITASPPKANPKPADFEAPCSQTHCTKSTKLPQAAVVAGVISLSVTLAVAVFLALIRYRRHKQKVSNTSDPSDGRLSTDQAKDFYRKTASPLVSLEYSNGWDPLADGRNGIAFSQEYLSKYWFNMEDVESATQYFSEVNLLGRSKFSSVYKGVLRDGSLVAVRIINVTSCKSEEAEFVKGLDLLFSLRHENVVKLKGFCCSRGRGECFLIYDFIPMGNLSQYLDVEDERNQVLEWSNRVSIVNGIAKGIGYLHSSEADKPAIIHQNISVEKVLIDHHFNPYISEPGLPKLLADDVVFSTLKISAAMGYLAPEYITTGRFTEKSDVYAFGVIVLQVISGKLQLSSSMRLAAESSKYEEFIDTNLKGKFSESEAAALAKIALVCTHELPDHRPTMEEVILELSNLRASS</sequence>
<dbReference type="AlphaFoldDB" id="A0A314UIV6"/>
<dbReference type="PANTHER" id="PTHR48007:SF65">
    <property type="entry name" value="OS01G0577600 PROTEIN"/>
    <property type="match status" value="1"/>
</dbReference>
<keyword evidence="2" id="KW-0433">Leucine-rich repeat</keyword>
<accession>A0A314UIV6</accession>
<dbReference type="InterPro" id="IPR011009">
    <property type="entry name" value="Kinase-like_dom_sf"/>
</dbReference>
<dbReference type="GO" id="GO:0016020">
    <property type="term" value="C:membrane"/>
    <property type="evidence" value="ECO:0007669"/>
    <property type="project" value="UniProtKB-SubCell"/>
</dbReference>
<evidence type="ECO:0000256" key="8">
    <source>
        <dbReference type="SAM" id="Phobius"/>
    </source>
</evidence>
<evidence type="ECO:0000256" key="2">
    <source>
        <dbReference type="ARBA" id="ARBA00022614"/>
    </source>
</evidence>
<dbReference type="PANTHER" id="PTHR48007">
    <property type="entry name" value="LEUCINE-RICH REPEAT RECEPTOR-LIKE PROTEIN KINASE PXC1"/>
    <property type="match status" value="1"/>
</dbReference>
<keyword evidence="5" id="KW-0677">Repeat</keyword>
<organism evidence="11 12">
    <name type="scientific">Prunus yedoensis var. nudiflora</name>
    <dbReference type="NCBI Taxonomy" id="2094558"/>
    <lineage>
        <taxon>Eukaryota</taxon>
        <taxon>Viridiplantae</taxon>
        <taxon>Streptophyta</taxon>
        <taxon>Embryophyta</taxon>
        <taxon>Tracheophyta</taxon>
        <taxon>Spermatophyta</taxon>
        <taxon>Magnoliopsida</taxon>
        <taxon>eudicotyledons</taxon>
        <taxon>Gunneridae</taxon>
        <taxon>Pentapetalae</taxon>
        <taxon>rosids</taxon>
        <taxon>fabids</taxon>
        <taxon>Rosales</taxon>
        <taxon>Rosaceae</taxon>
        <taxon>Amygdaloideae</taxon>
        <taxon>Amygdaleae</taxon>
        <taxon>Prunus</taxon>
    </lineage>
</organism>
<evidence type="ECO:0000256" key="4">
    <source>
        <dbReference type="ARBA" id="ARBA00022729"/>
    </source>
</evidence>
<keyword evidence="6 8" id="KW-1133">Transmembrane helix</keyword>
<dbReference type="Pfam" id="PF08263">
    <property type="entry name" value="LRRNT_2"/>
    <property type="match status" value="1"/>
</dbReference>
<dbReference type="OrthoDB" id="676979at2759"/>
<feature type="signal peptide" evidence="9">
    <location>
        <begin position="1"/>
        <end position="24"/>
    </location>
</feature>
<feature type="chain" id="PRO_5016237375" evidence="9">
    <location>
        <begin position="25"/>
        <end position="682"/>
    </location>
</feature>
<feature type="transmembrane region" description="Helical" evidence="8">
    <location>
        <begin position="309"/>
        <end position="331"/>
    </location>
</feature>
<feature type="domain" description="Protein kinase" evidence="10">
    <location>
        <begin position="410"/>
        <end position="678"/>
    </location>
</feature>
<dbReference type="InterPro" id="IPR032675">
    <property type="entry name" value="LRR_dom_sf"/>
</dbReference>
<dbReference type="Gene3D" id="3.30.200.20">
    <property type="entry name" value="Phosphorylase Kinase, domain 1"/>
    <property type="match status" value="1"/>
</dbReference>
<dbReference type="CDD" id="cd14066">
    <property type="entry name" value="STKc_IRAK"/>
    <property type="match status" value="1"/>
</dbReference>
<dbReference type="GO" id="GO:0005524">
    <property type="term" value="F:ATP binding"/>
    <property type="evidence" value="ECO:0007669"/>
    <property type="project" value="InterPro"/>
</dbReference>
<reference evidence="11 12" key="1">
    <citation type="submission" date="2018-02" db="EMBL/GenBank/DDBJ databases">
        <title>Draft genome of wild Prunus yedoensis var. nudiflora.</title>
        <authorList>
            <person name="Baek S."/>
            <person name="Kim J.-H."/>
            <person name="Choi K."/>
            <person name="Kim G.-B."/>
            <person name="Cho A."/>
            <person name="Jang H."/>
            <person name="Shin C.-H."/>
            <person name="Yu H.-J."/>
            <person name="Mun J.-H."/>
        </authorList>
    </citation>
    <scope>NUCLEOTIDE SEQUENCE [LARGE SCALE GENOMIC DNA]</scope>
    <source>
        <strain evidence="12">cv. Jeju island</strain>
        <tissue evidence="11">Leaf</tissue>
    </source>
</reference>
<dbReference type="InterPro" id="IPR055414">
    <property type="entry name" value="LRR_R13L4/SHOC2-like"/>
</dbReference>
<dbReference type="FunFam" id="3.80.10.10:FF:000129">
    <property type="entry name" value="Leucine-rich repeat receptor-like kinase"/>
    <property type="match status" value="1"/>
</dbReference>
<evidence type="ECO:0000259" key="10">
    <source>
        <dbReference type="PROSITE" id="PS50011"/>
    </source>
</evidence>
<evidence type="ECO:0000256" key="7">
    <source>
        <dbReference type="ARBA" id="ARBA00023136"/>
    </source>
</evidence>
<dbReference type="Proteomes" id="UP000250321">
    <property type="component" value="Unassembled WGS sequence"/>
</dbReference>
<dbReference type="PROSITE" id="PS50011">
    <property type="entry name" value="PROTEIN_KINASE_DOM"/>
    <property type="match status" value="1"/>
</dbReference>
<keyword evidence="3 8" id="KW-0812">Transmembrane</keyword>
<proteinExistence type="predicted"/>
<keyword evidence="7 8" id="KW-0472">Membrane</keyword>
<dbReference type="Gene3D" id="3.80.10.10">
    <property type="entry name" value="Ribonuclease Inhibitor"/>
    <property type="match status" value="2"/>
</dbReference>
<name>A0A314UIV6_PRUYE</name>
<gene>
    <name evidence="11" type="ORF">Pyn_09830</name>
</gene>
<keyword evidence="12" id="KW-1185">Reference proteome</keyword>
<protein>
    <submittedName>
        <fullName evidence="11">Putative LRR receptor-like serine/threonine-protein kinase</fullName>
    </submittedName>
</protein>
<dbReference type="GO" id="GO:0004674">
    <property type="term" value="F:protein serine/threonine kinase activity"/>
    <property type="evidence" value="ECO:0007669"/>
    <property type="project" value="UniProtKB-EC"/>
</dbReference>
<keyword evidence="11" id="KW-0675">Receptor</keyword>
<evidence type="ECO:0000313" key="11">
    <source>
        <dbReference type="EMBL" id="PQM37320.1"/>
    </source>
</evidence>
<dbReference type="FunFam" id="3.80.10.10:FF:000562">
    <property type="entry name" value="Protein NSP-INTERACTING KINASE 2"/>
    <property type="match status" value="1"/>
</dbReference>
<dbReference type="InterPro" id="IPR046959">
    <property type="entry name" value="PRK1-6/SRF4-like"/>
</dbReference>
<comment type="subcellular location">
    <subcellularLocation>
        <location evidence="1">Membrane</location>
        <topology evidence="1">Single-pass membrane protein</topology>
    </subcellularLocation>
</comment>
<evidence type="ECO:0000313" key="12">
    <source>
        <dbReference type="Proteomes" id="UP000250321"/>
    </source>
</evidence>
<dbReference type="EMBL" id="PJQY01003465">
    <property type="protein sequence ID" value="PQM37320.1"/>
    <property type="molecule type" value="Genomic_DNA"/>
</dbReference>
<dbReference type="Gene3D" id="1.10.510.10">
    <property type="entry name" value="Transferase(Phosphotransferase) domain 1"/>
    <property type="match status" value="1"/>
</dbReference>
<dbReference type="FunFam" id="1.10.510.10:FF:000513">
    <property type="entry name" value="Protein NSP-INTERACTING KINASE 2"/>
    <property type="match status" value="1"/>
</dbReference>
<dbReference type="SUPFAM" id="SSF52058">
    <property type="entry name" value="L domain-like"/>
    <property type="match status" value="1"/>
</dbReference>
<evidence type="ECO:0000256" key="3">
    <source>
        <dbReference type="ARBA" id="ARBA00022692"/>
    </source>
</evidence>
<evidence type="ECO:0000256" key="6">
    <source>
        <dbReference type="ARBA" id="ARBA00022989"/>
    </source>
</evidence>
<keyword evidence="4 9" id="KW-0732">Signal</keyword>
<evidence type="ECO:0000256" key="9">
    <source>
        <dbReference type="SAM" id="SignalP"/>
    </source>
</evidence>
<dbReference type="InterPro" id="IPR013210">
    <property type="entry name" value="LRR_N_plant-typ"/>
</dbReference>
<evidence type="ECO:0000256" key="1">
    <source>
        <dbReference type="ARBA" id="ARBA00004167"/>
    </source>
</evidence>
<keyword evidence="11" id="KW-0808">Transferase</keyword>
<dbReference type="Pfam" id="PF23598">
    <property type="entry name" value="LRR_14"/>
    <property type="match status" value="1"/>
</dbReference>
<dbReference type="InterPro" id="IPR000719">
    <property type="entry name" value="Prot_kinase_dom"/>
</dbReference>
<keyword evidence="11" id="KW-0418">Kinase</keyword>
<evidence type="ECO:0000256" key="5">
    <source>
        <dbReference type="ARBA" id="ARBA00022737"/>
    </source>
</evidence>
<dbReference type="Pfam" id="PF07714">
    <property type="entry name" value="PK_Tyr_Ser-Thr"/>
    <property type="match status" value="1"/>
</dbReference>